<dbReference type="Gene3D" id="2.60.120.590">
    <property type="entry name" value="Alpha-ketoglutarate-dependent dioxygenase AlkB-like"/>
    <property type="match status" value="1"/>
</dbReference>
<keyword evidence="2" id="KW-0560">Oxidoreductase</keyword>
<sequence>MLDRADPSGTLPLFEPAPYAPPGFSYARELVPPDEHAALVRRFEQLPFQPFDFHGFKGNRQTVPFGSRYDFTQSRVKPADPFPDWLRPLQSRAAAFANLEPDALVQALITEYAPGAGIGWHRDRPEYGKVVGVSFASACILRLRRRHGEGWRRESVLLEPRSAYLLDGEVRHDWQHSIMPGDRLRYSVTFRTLR</sequence>
<dbReference type="GO" id="GO:0032451">
    <property type="term" value="F:demethylase activity"/>
    <property type="evidence" value="ECO:0007669"/>
    <property type="project" value="TreeGrafter"/>
</dbReference>
<name>A0A7W8HY55_9CAUL</name>
<dbReference type="Proteomes" id="UP000566663">
    <property type="component" value="Unassembled WGS sequence"/>
</dbReference>
<comment type="caution">
    <text evidence="2">The sequence shown here is derived from an EMBL/GenBank/DDBJ whole genome shotgun (WGS) entry which is preliminary data.</text>
</comment>
<dbReference type="PANTHER" id="PTHR12463:SF1">
    <property type="entry name" value="2-OXOGLUTARATE AND FE-DEPENDENT OXYGENASE FAMILY PROTEIN"/>
    <property type="match status" value="1"/>
</dbReference>
<dbReference type="PANTHER" id="PTHR12463">
    <property type="entry name" value="OXYGENASE-RELATED"/>
    <property type="match status" value="1"/>
</dbReference>
<dbReference type="Pfam" id="PF13532">
    <property type="entry name" value="2OG-FeII_Oxy_2"/>
    <property type="match status" value="1"/>
</dbReference>
<dbReference type="PROSITE" id="PS51471">
    <property type="entry name" value="FE2OG_OXY"/>
    <property type="match status" value="1"/>
</dbReference>
<dbReference type="InterPro" id="IPR037151">
    <property type="entry name" value="AlkB-like_sf"/>
</dbReference>
<protein>
    <submittedName>
        <fullName evidence="2">Alkylated DNA repair dioxygenase AlkB</fullName>
    </submittedName>
</protein>
<dbReference type="EMBL" id="JACHFZ010000001">
    <property type="protein sequence ID" value="MBB5291100.1"/>
    <property type="molecule type" value="Genomic_DNA"/>
</dbReference>
<gene>
    <name evidence="2" type="ORF">HNQ67_000596</name>
</gene>
<dbReference type="RefSeq" id="WP_183252170.1">
    <property type="nucleotide sequence ID" value="NZ_BAAAFF010000004.1"/>
</dbReference>
<reference evidence="2 3" key="1">
    <citation type="submission" date="2020-08" db="EMBL/GenBank/DDBJ databases">
        <title>Genomic Encyclopedia of Type Strains, Phase IV (KMG-IV): sequencing the most valuable type-strain genomes for metagenomic binning, comparative biology and taxonomic classification.</title>
        <authorList>
            <person name="Goeker M."/>
        </authorList>
    </citation>
    <scope>NUCLEOTIDE SEQUENCE [LARGE SCALE GENOMIC DNA]</scope>
    <source>
        <strain evidence="2 3">DSM 25335</strain>
    </source>
</reference>
<evidence type="ECO:0000259" key="1">
    <source>
        <dbReference type="PROSITE" id="PS51471"/>
    </source>
</evidence>
<dbReference type="InterPro" id="IPR027450">
    <property type="entry name" value="AlkB-like"/>
</dbReference>
<proteinExistence type="predicted"/>
<evidence type="ECO:0000313" key="3">
    <source>
        <dbReference type="Proteomes" id="UP000566663"/>
    </source>
</evidence>
<accession>A0A7W8HY55</accession>
<dbReference type="SUPFAM" id="SSF51197">
    <property type="entry name" value="Clavaminate synthase-like"/>
    <property type="match status" value="1"/>
</dbReference>
<evidence type="ECO:0000313" key="2">
    <source>
        <dbReference type="EMBL" id="MBB5291100.1"/>
    </source>
</evidence>
<dbReference type="InterPro" id="IPR005123">
    <property type="entry name" value="Oxoglu/Fe-dep_dioxygenase_dom"/>
</dbReference>
<dbReference type="AlphaFoldDB" id="A0A7W8HY55"/>
<dbReference type="GO" id="GO:0070988">
    <property type="term" value="P:demethylation"/>
    <property type="evidence" value="ECO:0007669"/>
    <property type="project" value="InterPro"/>
</dbReference>
<dbReference type="GO" id="GO:0051213">
    <property type="term" value="F:dioxygenase activity"/>
    <property type="evidence" value="ECO:0007669"/>
    <property type="project" value="UniProtKB-KW"/>
</dbReference>
<feature type="domain" description="Fe2OG dioxygenase" evidence="1">
    <location>
        <begin position="103"/>
        <end position="194"/>
    </location>
</feature>
<keyword evidence="3" id="KW-1185">Reference proteome</keyword>
<keyword evidence="2" id="KW-0223">Dioxygenase</keyword>
<organism evidence="2 3">
    <name type="scientific">Brevundimonas basaltis</name>
    <dbReference type="NCBI Taxonomy" id="472166"/>
    <lineage>
        <taxon>Bacteria</taxon>
        <taxon>Pseudomonadati</taxon>
        <taxon>Pseudomonadota</taxon>
        <taxon>Alphaproteobacteria</taxon>
        <taxon>Caulobacterales</taxon>
        <taxon>Caulobacteraceae</taxon>
        <taxon>Brevundimonas</taxon>
    </lineage>
</organism>
<dbReference type="InterPro" id="IPR032857">
    <property type="entry name" value="ALKBH4"/>
</dbReference>